<dbReference type="InterPro" id="IPR018865">
    <property type="entry name" value="STK19-like"/>
</dbReference>
<evidence type="ECO:0008006" key="4">
    <source>
        <dbReference type="Google" id="ProtNLM"/>
    </source>
</evidence>
<sequence>MEGRKRRQKDLAGSKSKLGRLLNESLKTSWGSVEAHTSDLDDDIDSTIFPSDLAAMVQTLRSRILAANLSPTYPPVVLRTQLCSMLPDFTRMDRELDAMRRNNVIRIFRINTGSDDQALLLTEDYMDVLRKAASVEASNSTASHSSPSPPPRECVELLIQNVLPHHVDTAISHQRLKALLTSHQCHSTRYAAHQVDDSTLHMIHNYLEGPLKYVRSSESSQCSSSCCNDKEAPGSNTGGMVHTAADASLSVLMQLGVLSRHPSEEGWYMLCVPGIGRAIQAIKDGRKELEGLLKQRVYREIPEQQLLFKTKLKKSPLPVSFHLRDLLGYGALERIKTPGGSVIKLVKKSLMTNK</sequence>
<comment type="caution">
    <text evidence="2">The sequence shown here is derived from an EMBL/GenBank/DDBJ whole genome shotgun (WGS) entry which is preliminary data.</text>
</comment>
<dbReference type="AlphaFoldDB" id="A0A250XAB7"/>
<dbReference type="Proteomes" id="UP000232323">
    <property type="component" value="Unassembled WGS sequence"/>
</dbReference>
<dbReference type="PANTHER" id="PTHR15243">
    <property type="entry name" value="SERINE/THREONINE-PROTEIN KINASE 19"/>
    <property type="match status" value="1"/>
</dbReference>
<protein>
    <recommendedName>
        <fullName evidence="4">Serine-threonine protein kinase 19</fullName>
    </recommendedName>
</protein>
<dbReference type="PANTHER" id="PTHR15243:SF0">
    <property type="entry name" value="SERINE_THREONINE-PROTEIN KINASE 19"/>
    <property type="match status" value="1"/>
</dbReference>
<dbReference type="OrthoDB" id="10261701at2759"/>
<evidence type="ECO:0000256" key="1">
    <source>
        <dbReference type="ARBA" id="ARBA00093458"/>
    </source>
</evidence>
<proteinExistence type="inferred from homology"/>
<dbReference type="STRING" id="1157962.A0A250XAB7"/>
<keyword evidence="3" id="KW-1185">Reference proteome</keyword>
<dbReference type="EMBL" id="BEGY01000048">
    <property type="protein sequence ID" value="GAX80031.1"/>
    <property type="molecule type" value="Genomic_DNA"/>
</dbReference>
<evidence type="ECO:0000313" key="3">
    <source>
        <dbReference type="Proteomes" id="UP000232323"/>
    </source>
</evidence>
<organism evidence="2 3">
    <name type="scientific">Chlamydomonas eustigma</name>
    <dbReference type="NCBI Taxonomy" id="1157962"/>
    <lineage>
        <taxon>Eukaryota</taxon>
        <taxon>Viridiplantae</taxon>
        <taxon>Chlorophyta</taxon>
        <taxon>core chlorophytes</taxon>
        <taxon>Chlorophyceae</taxon>
        <taxon>CS clade</taxon>
        <taxon>Chlamydomonadales</taxon>
        <taxon>Chlamydomonadaceae</taxon>
        <taxon>Chlamydomonas</taxon>
    </lineage>
</organism>
<gene>
    <name evidence="2" type="ORF">CEUSTIGMA_g7470.t1</name>
</gene>
<name>A0A250XAB7_9CHLO</name>
<dbReference type="Pfam" id="PF10494">
    <property type="entry name" value="Stk19"/>
    <property type="match status" value="1"/>
</dbReference>
<evidence type="ECO:0000313" key="2">
    <source>
        <dbReference type="EMBL" id="GAX80031.1"/>
    </source>
</evidence>
<accession>A0A250XAB7</accession>
<reference evidence="2 3" key="1">
    <citation type="submission" date="2017-08" db="EMBL/GenBank/DDBJ databases">
        <title>Acidophilic green algal genome provides insights into adaptation to an acidic environment.</title>
        <authorList>
            <person name="Hirooka S."/>
            <person name="Hirose Y."/>
            <person name="Kanesaki Y."/>
            <person name="Higuchi S."/>
            <person name="Fujiwara T."/>
            <person name="Onuma R."/>
            <person name="Era A."/>
            <person name="Ohbayashi R."/>
            <person name="Uzuka A."/>
            <person name="Nozaki H."/>
            <person name="Yoshikawa H."/>
            <person name="Miyagishima S.Y."/>
        </authorList>
    </citation>
    <scope>NUCLEOTIDE SEQUENCE [LARGE SCALE GENOMIC DNA]</scope>
    <source>
        <strain evidence="2 3">NIES-2499</strain>
    </source>
</reference>
<comment type="similarity">
    <text evidence="1">Belongs to the STK19 family.</text>
</comment>